<reference evidence="2 3" key="1">
    <citation type="submission" date="2020-03" db="EMBL/GenBank/DDBJ databases">
        <title>Draft Genome Sequence of Cudoniella acicularis.</title>
        <authorList>
            <person name="Buettner E."/>
            <person name="Kellner H."/>
        </authorList>
    </citation>
    <scope>NUCLEOTIDE SEQUENCE [LARGE SCALE GENOMIC DNA]</scope>
    <source>
        <strain evidence="2 3">DSM 108380</strain>
    </source>
</reference>
<dbReference type="EMBL" id="JAAMPI010000348">
    <property type="protein sequence ID" value="KAF4632426.1"/>
    <property type="molecule type" value="Genomic_DNA"/>
</dbReference>
<accession>A0A8H4W3R0</accession>
<organism evidence="2 3">
    <name type="scientific">Cudoniella acicularis</name>
    <dbReference type="NCBI Taxonomy" id="354080"/>
    <lineage>
        <taxon>Eukaryota</taxon>
        <taxon>Fungi</taxon>
        <taxon>Dikarya</taxon>
        <taxon>Ascomycota</taxon>
        <taxon>Pezizomycotina</taxon>
        <taxon>Leotiomycetes</taxon>
        <taxon>Helotiales</taxon>
        <taxon>Tricladiaceae</taxon>
        <taxon>Cudoniella</taxon>
    </lineage>
</organism>
<keyword evidence="3" id="KW-1185">Reference proteome</keyword>
<protein>
    <submittedName>
        <fullName evidence="2">Uncharacterized protein</fullName>
    </submittedName>
</protein>
<feature type="chain" id="PRO_5034302235" evidence="1">
    <location>
        <begin position="22"/>
        <end position="250"/>
    </location>
</feature>
<dbReference type="Proteomes" id="UP000566819">
    <property type="component" value="Unassembled WGS sequence"/>
</dbReference>
<name>A0A8H4W3R0_9HELO</name>
<feature type="signal peptide" evidence="1">
    <location>
        <begin position="1"/>
        <end position="21"/>
    </location>
</feature>
<evidence type="ECO:0000313" key="3">
    <source>
        <dbReference type="Proteomes" id="UP000566819"/>
    </source>
</evidence>
<dbReference type="OrthoDB" id="3598650at2759"/>
<evidence type="ECO:0000313" key="2">
    <source>
        <dbReference type="EMBL" id="KAF4632426.1"/>
    </source>
</evidence>
<keyword evidence="1" id="KW-0732">Signal</keyword>
<sequence length="250" mass="27272">MPPSLARLIAFAAAILPLASTQFTYPPNVPSNKILSDYTSGRETPITNYIIHDAIIGSYNTPKPTFSITRCAQNGRTNAILPSNGVFNSTEGRVAEDGTWQVMDSYSNGMFENVYNAGKNLWIIPDFAGYVGNETTGHICWWELYSVVEEQTYDLTGELNGIVRQVTLLGNDTENYFASTPFVVQTAMRVGNRNYTWSSSGGHDNRASSTTIVAGNRPTGNAAVGAIYRNIEESGTIYAIVSLFGVWLGL</sequence>
<gene>
    <name evidence="2" type="ORF">G7Y89_g5691</name>
</gene>
<comment type="caution">
    <text evidence="2">The sequence shown here is derived from an EMBL/GenBank/DDBJ whole genome shotgun (WGS) entry which is preliminary data.</text>
</comment>
<dbReference type="AlphaFoldDB" id="A0A8H4W3R0"/>
<evidence type="ECO:0000256" key="1">
    <source>
        <dbReference type="SAM" id="SignalP"/>
    </source>
</evidence>
<proteinExistence type="predicted"/>